<keyword evidence="2 3" id="KW-0663">Pyridoxal phosphate</keyword>
<dbReference type="GO" id="GO:0030170">
    <property type="term" value="F:pyridoxal phosphate binding"/>
    <property type="evidence" value="ECO:0007669"/>
    <property type="project" value="InterPro"/>
</dbReference>
<dbReference type="EMBL" id="BX548175">
    <property type="protein sequence ID" value="CAE20278.1"/>
    <property type="molecule type" value="Genomic_DNA"/>
</dbReference>
<dbReference type="InterPro" id="IPR005814">
    <property type="entry name" value="Aminotrans_3"/>
</dbReference>
<dbReference type="Gene3D" id="3.90.1150.10">
    <property type="entry name" value="Aspartate Aminotransferase, domain 1"/>
    <property type="match status" value="1"/>
</dbReference>
<dbReference type="InterPro" id="IPR015421">
    <property type="entry name" value="PyrdxlP-dep_Trfase_major"/>
</dbReference>
<dbReference type="KEGG" id="pmt:PMT_0103"/>
<evidence type="ECO:0000256" key="1">
    <source>
        <dbReference type="ARBA" id="ARBA00001933"/>
    </source>
</evidence>
<proteinExistence type="inferred from homology"/>
<keyword evidence="4" id="KW-0808">Transferase</keyword>
<comment type="similarity">
    <text evidence="3">Belongs to the class-III pyridoxal-phosphate-dependent aminotransferase family.</text>
</comment>
<dbReference type="SUPFAM" id="SSF53383">
    <property type="entry name" value="PLP-dependent transferases"/>
    <property type="match status" value="1"/>
</dbReference>
<keyword evidence="4" id="KW-0032">Aminotransferase</keyword>
<comment type="cofactor">
    <cofactor evidence="1">
        <name>pyridoxal 5'-phosphate</name>
        <dbReference type="ChEBI" id="CHEBI:597326"/>
    </cofactor>
</comment>
<protein>
    <submittedName>
        <fullName evidence="4">Aminotransferase, Class III pyridoxal-phosphate dependent</fullName>
    </submittedName>
</protein>
<dbReference type="PANTHER" id="PTHR43713:SF3">
    <property type="entry name" value="GLUTAMATE-1-SEMIALDEHYDE 2,1-AMINOMUTASE 1, CHLOROPLASTIC-RELATED"/>
    <property type="match status" value="1"/>
</dbReference>
<dbReference type="eggNOG" id="COG0001">
    <property type="taxonomic scope" value="Bacteria"/>
</dbReference>
<accession>Q7TV77</accession>
<gene>
    <name evidence="4" type="ordered locus">PMT_0103</name>
</gene>
<evidence type="ECO:0000256" key="2">
    <source>
        <dbReference type="ARBA" id="ARBA00022898"/>
    </source>
</evidence>
<dbReference type="Pfam" id="PF00202">
    <property type="entry name" value="Aminotran_3"/>
    <property type="match status" value="1"/>
</dbReference>
<evidence type="ECO:0000256" key="3">
    <source>
        <dbReference type="RuleBase" id="RU003560"/>
    </source>
</evidence>
<dbReference type="InterPro" id="IPR015424">
    <property type="entry name" value="PyrdxlP-dep_Trfase"/>
</dbReference>
<keyword evidence="5" id="KW-1185">Reference proteome</keyword>
<dbReference type="Gene3D" id="3.40.640.10">
    <property type="entry name" value="Type I PLP-dependent aspartate aminotransferase-like (Major domain)"/>
    <property type="match status" value="1"/>
</dbReference>
<dbReference type="PANTHER" id="PTHR43713">
    <property type="entry name" value="GLUTAMATE-1-SEMIALDEHYDE 2,1-AMINOMUTASE"/>
    <property type="match status" value="1"/>
</dbReference>
<dbReference type="Proteomes" id="UP000001423">
    <property type="component" value="Chromosome"/>
</dbReference>
<reference evidence="4 5" key="1">
    <citation type="journal article" date="2003" name="Nature">
        <title>Genome divergence in two Prochlorococcus ecotypes reflects oceanic niche differentiation.</title>
        <authorList>
            <person name="Rocap G."/>
            <person name="Larimer F.W."/>
            <person name="Lamerdin J.E."/>
            <person name="Malfatti S."/>
            <person name="Chain P."/>
            <person name="Ahlgren N.A."/>
            <person name="Arellano A."/>
            <person name="Coleman M."/>
            <person name="Hauser L."/>
            <person name="Hess W.R."/>
            <person name="Johnson Z.I."/>
            <person name="Land M.L."/>
            <person name="Lindell D."/>
            <person name="Post A.F."/>
            <person name="Regala W."/>
            <person name="Shah M."/>
            <person name="Shaw S.L."/>
            <person name="Steglich C."/>
            <person name="Sullivan M.B."/>
            <person name="Ting C.S."/>
            <person name="Tolonen A."/>
            <person name="Webb E.A."/>
            <person name="Zinser E.R."/>
            <person name="Chisholm S.W."/>
        </authorList>
    </citation>
    <scope>NUCLEOTIDE SEQUENCE [LARGE SCALE GENOMIC DNA]</scope>
    <source>
        <strain evidence="5">MIT 9313</strain>
    </source>
</reference>
<dbReference type="AlphaFoldDB" id="Q7TV77"/>
<evidence type="ECO:0000313" key="4">
    <source>
        <dbReference type="EMBL" id="CAE20278.1"/>
    </source>
</evidence>
<dbReference type="GO" id="GO:0008483">
    <property type="term" value="F:transaminase activity"/>
    <property type="evidence" value="ECO:0007669"/>
    <property type="project" value="UniProtKB-KW"/>
</dbReference>
<dbReference type="InterPro" id="IPR015422">
    <property type="entry name" value="PyrdxlP-dep_Trfase_small"/>
</dbReference>
<dbReference type="OrthoDB" id="9807885at2"/>
<organism evidence="4 5">
    <name type="scientific">Prochlorococcus marinus (strain MIT 9313)</name>
    <dbReference type="NCBI Taxonomy" id="74547"/>
    <lineage>
        <taxon>Bacteria</taxon>
        <taxon>Bacillati</taxon>
        <taxon>Cyanobacteriota</taxon>
        <taxon>Cyanophyceae</taxon>
        <taxon>Synechococcales</taxon>
        <taxon>Prochlorococcaceae</taxon>
        <taxon>Prochlorococcus</taxon>
    </lineage>
</organism>
<evidence type="ECO:0000313" key="5">
    <source>
        <dbReference type="Proteomes" id="UP000001423"/>
    </source>
</evidence>
<dbReference type="HOGENOM" id="CLU_016922_1_4_3"/>
<name>Q7TV77_PROMM</name>
<sequence>MSNLLLFEVAPVTSSPLREFPCSEALLEEALNLIPLASQTFSKSVSQLPRGVSPLFVDRADGARFWDVDGHSFIDLTNGLACVTLGYRHPAVDEAVRSQLQSGVSFSLPHKLELQVAKLIIEMVPCAEMVRFAKNGTDATSGAIRLARHCTKRDRIALCGYHGWQDWSIGTTSRNGGVPKGVSDLSHTFIYNDIDSLKNLLNRYPDEFAAVILEPMNITWPEPGFLETIKSIAHQHGALLIFDETITGFRFSNGGAQELFGVIPDLSTFGKGLANGFPLSALVGRSSFMKEISNIFFSGTFGGETLSLAAANAVLLQLLNNNVTDKLSSIGSQIADGVNHLINHYSLSHVFSLSGHPSWKIWSINDHYDATAWEIRTFLFQELYARGMFTIGSHNISLAHLDFVDEILDTYSQVLSLLSSSLTTKGGVRHSLRCKPIEPLFRVR</sequence>